<protein>
    <recommendedName>
        <fullName evidence="3 10">Elongation factor 2</fullName>
        <shortName evidence="10">EF-2</shortName>
    </recommendedName>
</protein>
<reference evidence="12 13" key="1">
    <citation type="submission" date="2019-10" db="EMBL/GenBank/DDBJ databases">
        <title>Genome Sequences from Six Type Strain Members of the Archaeal Family Sulfolobaceae: Acidianus ambivalens, Acidianus infernus, Metallosphaera prunae, Stygiolobus azoricus, Sulfolobus metallicus, and Sulfurisphaera ohwakuensis.</title>
        <authorList>
            <person name="Counts J.A."/>
            <person name="Kelly R.M."/>
        </authorList>
    </citation>
    <scope>NUCLEOTIDE SEQUENCE [LARGE SCALE GENOMIC DNA]</scope>
    <source>
        <strain evidence="12 13">FC6</strain>
    </source>
</reference>
<feature type="domain" description="Tr-type G" evidence="11">
    <location>
        <begin position="18"/>
        <end position="262"/>
    </location>
</feature>
<gene>
    <name evidence="10" type="primary">fusA</name>
    <name evidence="12" type="ORF">D1868_02190</name>
</gene>
<dbReference type="Pfam" id="PF03144">
    <property type="entry name" value="GTP_EFTU_D2"/>
    <property type="match status" value="1"/>
</dbReference>
<keyword evidence="4 10" id="KW-0963">Cytoplasm</keyword>
<dbReference type="CDD" id="cd01681">
    <property type="entry name" value="aeEF2_snRNP_like_IV"/>
    <property type="match status" value="1"/>
</dbReference>
<dbReference type="FunFam" id="3.30.230.10:FF:000009">
    <property type="entry name" value="116 kDa U5 small nuclear ribonucleoprotein component"/>
    <property type="match status" value="1"/>
</dbReference>
<dbReference type="HAMAP" id="MF_00054_A">
    <property type="entry name" value="EF_G_EF_2_A"/>
    <property type="match status" value="1"/>
</dbReference>
<dbReference type="GO" id="GO:0003924">
    <property type="term" value="F:GTPase activity"/>
    <property type="evidence" value="ECO:0007669"/>
    <property type="project" value="InterPro"/>
</dbReference>
<evidence type="ECO:0000256" key="5">
    <source>
        <dbReference type="ARBA" id="ARBA00022741"/>
    </source>
</evidence>
<dbReference type="Gene3D" id="2.40.30.10">
    <property type="entry name" value="Translation factors"/>
    <property type="match status" value="1"/>
</dbReference>
<dbReference type="PANTHER" id="PTHR42908">
    <property type="entry name" value="TRANSLATION ELONGATION FACTOR-RELATED"/>
    <property type="match status" value="1"/>
</dbReference>
<dbReference type="PRINTS" id="PR00315">
    <property type="entry name" value="ELONGATNFCT"/>
</dbReference>
<dbReference type="InterPro" id="IPR035647">
    <property type="entry name" value="EFG_III/V"/>
</dbReference>
<dbReference type="OrthoDB" id="6290at2157"/>
<dbReference type="FunFam" id="3.30.70.240:FF:000010">
    <property type="entry name" value="Elongation factor 2"/>
    <property type="match status" value="1"/>
</dbReference>
<dbReference type="SUPFAM" id="SSF52540">
    <property type="entry name" value="P-loop containing nucleoside triphosphate hydrolases"/>
    <property type="match status" value="1"/>
</dbReference>
<evidence type="ECO:0000256" key="7">
    <source>
        <dbReference type="ARBA" id="ARBA00022917"/>
    </source>
</evidence>
<evidence type="ECO:0000256" key="3">
    <source>
        <dbReference type="ARBA" id="ARBA00017891"/>
    </source>
</evidence>
<dbReference type="NCBIfam" id="TIGR00231">
    <property type="entry name" value="small_GTP"/>
    <property type="match status" value="1"/>
</dbReference>
<dbReference type="InterPro" id="IPR005225">
    <property type="entry name" value="Small_GTP-bd"/>
</dbReference>
<evidence type="ECO:0000256" key="9">
    <source>
        <dbReference type="ARBA" id="ARBA00024731"/>
    </source>
</evidence>
<dbReference type="PROSITE" id="PS51722">
    <property type="entry name" value="G_TR_2"/>
    <property type="match status" value="1"/>
</dbReference>
<dbReference type="FunFam" id="3.30.70.870:FF:000002">
    <property type="entry name" value="Translation elongation factor 2"/>
    <property type="match status" value="1"/>
</dbReference>
<dbReference type="Gene3D" id="3.40.50.300">
    <property type="entry name" value="P-loop containing nucleotide triphosphate hydrolases"/>
    <property type="match status" value="1"/>
</dbReference>
<evidence type="ECO:0000256" key="2">
    <source>
        <dbReference type="ARBA" id="ARBA00005870"/>
    </source>
</evidence>
<dbReference type="Pfam" id="PF00679">
    <property type="entry name" value="EFG_C"/>
    <property type="match status" value="1"/>
</dbReference>
<dbReference type="InterPro" id="IPR009000">
    <property type="entry name" value="Transl_B-barrel_sf"/>
</dbReference>
<evidence type="ECO:0000313" key="12">
    <source>
        <dbReference type="EMBL" id="QGR18912.1"/>
    </source>
</evidence>
<keyword evidence="7 10" id="KW-0648">Protein biosynthesis</keyword>
<feature type="binding site" evidence="10">
    <location>
        <begin position="147"/>
        <end position="150"/>
    </location>
    <ligand>
        <name>GTP</name>
        <dbReference type="ChEBI" id="CHEBI:37565"/>
    </ligand>
</feature>
<dbReference type="AlphaFoldDB" id="A0A650CMK6"/>
<dbReference type="Gene3D" id="3.30.230.10">
    <property type="match status" value="1"/>
</dbReference>
<dbReference type="InterPro" id="IPR000795">
    <property type="entry name" value="T_Tr_GTP-bd_dom"/>
</dbReference>
<feature type="binding site" evidence="10">
    <location>
        <begin position="93"/>
        <end position="97"/>
    </location>
    <ligand>
        <name>GTP</name>
        <dbReference type="ChEBI" id="CHEBI:37565"/>
    </ligand>
</feature>
<dbReference type="Pfam" id="PF00009">
    <property type="entry name" value="GTP_EFTU"/>
    <property type="match status" value="1"/>
</dbReference>
<evidence type="ECO:0000256" key="1">
    <source>
        <dbReference type="ARBA" id="ARBA00004496"/>
    </source>
</evidence>
<keyword evidence="13" id="KW-1185">Reference proteome</keyword>
<evidence type="ECO:0000256" key="10">
    <source>
        <dbReference type="HAMAP-Rule" id="MF_00054"/>
    </source>
</evidence>
<comment type="similarity">
    <text evidence="2 10">Belongs to the TRAFAC class translation factor GTPase superfamily. Classic translation factor GTPase family. EF-G/EF-2 subfamily.</text>
</comment>
<evidence type="ECO:0000259" key="11">
    <source>
        <dbReference type="PROSITE" id="PS51722"/>
    </source>
</evidence>
<dbReference type="Proteomes" id="UP000423396">
    <property type="component" value="Chromosome"/>
</dbReference>
<dbReference type="InterPro" id="IPR020568">
    <property type="entry name" value="Ribosomal_Su5_D2-typ_SF"/>
</dbReference>
<dbReference type="SMART" id="SM00889">
    <property type="entry name" value="EFG_IV"/>
    <property type="match status" value="1"/>
</dbReference>
<evidence type="ECO:0000256" key="8">
    <source>
        <dbReference type="ARBA" id="ARBA00023134"/>
    </source>
</evidence>
<organism evidence="12 13">
    <name type="scientific">Stygiolobus azoricus</name>
    <dbReference type="NCBI Taxonomy" id="41675"/>
    <lineage>
        <taxon>Archaea</taxon>
        <taxon>Thermoproteota</taxon>
        <taxon>Thermoprotei</taxon>
        <taxon>Sulfolobales</taxon>
        <taxon>Sulfolobaceae</taxon>
        <taxon>Stygiolobus</taxon>
    </lineage>
</organism>
<dbReference type="Gene3D" id="3.30.70.240">
    <property type="match status" value="1"/>
</dbReference>
<dbReference type="CDD" id="cd01514">
    <property type="entry name" value="Elongation_Factor_C"/>
    <property type="match status" value="1"/>
</dbReference>
<keyword evidence="6 10" id="KW-0251">Elongation factor</keyword>
<comment type="function">
    <text evidence="9 10">Catalyzes the GTP-dependent ribosomal translocation step during translation elongation. During this step, the ribosome changes from the pre-translocational (PRE) to the post-translocational (POST) state as the newly formed A-site-bound peptidyl-tRNA and P-site-bound deacylated tRNA move to the P and E sites, respectively. Catalyzes the coordinated movement of the two tRNA molecules, the mRNA and conformational changes in the ribosome.</text>
</comment>
<evidence type="ECO:0000256" key="6">
    <source>
        <dbReference type="ARBA" id="ARBA00022768"/>
    </source>
</evidence>
<keyword evidence="8 10" id="KW-0342">GTP-binding</keyword>
<feature type="modified residue" description="Diphthamide" evidence="10">
    <location>
        <position position="604"/>
    </location>
</feature>
<dbReference type="Gene3D" id="3.30.70.870">
    <property type="entry name" value="Elongation Factor G (Translational Gtpase), domain 3"/>
    <property type="match status" value="1"/>
</dbReference>
<dbReference type="Pfam" id="PF14492">
    <property type="entry name" value="EFG_III"/>
    <property type="match status" value="1"/>
</dbReference>
<dbReference type="InterPro" id="IPR004161">
    <property type="entry name" value="EFTu-like_2"/>
</dbReference>
<dbReference type="InterPro" id="IPR014721">
    <property type="entry name" value="Ribsml_uS5_D2-typ_fold_subgr"/>
</dbReference>
<comment type="subcellular location">
    <subcellularLocation>
        <location evidence="1 10">Cytoplasm</location>
    </subcellularLocation>
</comment>
<dbReference type="InterPro" id="IPR000640">
    <property type="entry name" value="EFG_V-like"/>
</dbReference>
<dbReference type="EMBL" id="CP045483">
    <property type="protein sequence ID" value="QGR18912.1"/>
    <property type="molecule type" value="Genomic_DNA"/>
</dbReference>
<dbReference type="FunFam" id="3.40.50.300:FF:000684">
    <property type="entry name" value="Elongation factor 2"/>
    <property type="match status" value="1"/>
</dbReference>
<sequence length="737" mass="81815">MPRYKTVEQVLSLMKDVTRVRNIGIIAHVDHGKTTTSDTLLAASGIISQKVAGEALALDYLSVEQQRGITVKAANVSLYHEVEGKGYVINLIDTPGHVDFSGRVTRSLRVLDGSIVVVDAVEGVMTQTETVLRQSLEERVRPILFINKVDRLVKELKLSPQEVQKKLTDLIMEVNNLIEMYAEPEFKEQWRIRPELGNVVFGSAKDKWGFTVPMAAKKGVKFSDVVNAYSSGDKSKIEELSTKSPIHEALLDTVIRLVPNPREAQKYRIPKIWKGDLDNDLVKAMLNADPNGPIVLMINDMKVDPHAGLVATGRVFSGTLRAGEEIWLVNAKKQQRVLQVSLYMGATRELAEEIPAGNIAAALGLDAARSGETAIDVKFKDANFGSFESLHYVSEPVVTISVEPKNPKDLTKMIDALRKLSIEDPNLVVKINEETGEYLLSGMGFLHLEVSLQLLKENYGVDVVTTPPIIVYRESIRAKSQVFEGKSPNKHNKLYISVEPLNNETIELIANGTIKEDMDNKEMAKILRDNAGWDYDEAKKIVAIDENINVFVDATSGVQHLREVMDTIIQGYRLAMREGPLAFEPVRGVKVVLHDAIIHEDPAHRGPAQLYPAVRNAIFAGFLTAKPTLLEPLQKLDIRVPMEYVGNVSGVITRKRGKVLDMTQSGNVARITAEIPVSESFELASELRAASAGRAFWGTEFSRWAPVPDSLLTDIIMKIRERKGKPKQLPKVEDFLS</sequence>
<accession>A0A650CMK6</accession>
<dbReference type="GO" id="GO:1990904">
    <property type="term" value="C:ribonucleoprotein complex"/>
    <property type="evidence" value="ECO:0007669"/>
    <property type="project" value="TreeGrafter"/>
</dbReference>
<proteinExistence type="inferred from homology"/>
<dbReference type="CDD" id="cd16261">
    <property type="entry name" value="EF2_snRNP_III"/>
    <property type="match status" value="1"/>
</dbReference>
<dbReference type="PANTHER" id="PTHR42908:SF3">
    <property type="entry name" value="ELONGATION FACTOR-LIKE GTPASE 1"/>
    <property type="match status" value="1"/>
</dbReference>
<name>A0A650CMK6_9CREN</name>
<dbReference type="SUPFAM" id="SSF54980">
    <property type="entry name" value="EF-G C-terminal domain-like"/>
    <property type="match status" value="2"/>
</dbReference>
<dbReference type="GO" id="GO:0003746">
    <property type="term" value="F:translation elongation factor activity"/>
    <property type="evidence" value="ECO:0007669"/>
    <property type="project" value="UniProtKB-UniRule"/>
</dbReference>
<dbReference type="CDD" id="cd01885">
    <property type="entry name" value="EF2"/>
    <property type="match status" value="1"/>
</dbReference>
<dbReference type="NCBIfam" id="TIGR00490">
    <property type="entry name" value="aEF-2"/>
    <property type="match status" value="1"/>
</dbReference>
<dbReference type="InterPro" id="IPR004543">
    <property type="entry name" value="Transl_elong_EFG/EF2_arc"/>
</dbReference>
<evidence type="ECO:0000313" key="13">
    <source>
        <dbReference type="Proteomes" id="UP000423396"/>
    </source>
</evidence>
<feature type="binding site" evidence="10">
    <location>
        <begin position="27"/>
        <end position="34"/>
    </location>
    <ligand>
        <name>GTP</name>
        <dbReference type="ChEBI" id="CHEBI:37565"/>
    </ligand>
</feature>
<dbReference type="Pfam" id="PF03764">
    <property type="entry name" value="EFG_IV"/>
    <property type="match status" value="1"/>
</dbReference>
<dbReference type="InterPro" id="IPR005517">
    <property type="entry name" value="Transl_elong_EFG/EF2_IV"/>
</dbReference>
<dbReference type="SMART" id="SM00838">
    <property type="entry name" value="EFG_C"/>
    <property type="match status" value="1"/>
</dbReference>
<dbReference type="InterPro" id="IPR041095">
    <property type="entry name" value="EFG_II"/>
</dbReference>
<dbReference type="SUPFAM" id="SSF50447">
    <property type="entry name" value="Translation proteins"/>
    <property type="match status" value="1"/>
</dbReference>
<dbReference type="InterPro" id="IPR031157">
    <property type="entry name" value="G_TR_CS"/>
</dbReference>
<dbReference type="GO" id="GO:0005525">
    <property type="term" value="F:GTP binding"/>
    <property type="evidence" value="ECO:0007669"/>
    <property type="project" value="UniProtKB-UniRule"/>
</dbReference>
<dbReference type="RefSeq" id="WP_156005141.1">
    <property type="nucleotide sequence ID" value="NZ_CP045483.1"/>
</dbReference>
<dbReference type="KEGG" id="sazo:D1868_02190"/>
<dbReference type="GeneID" id="42797845"/>
<dbReference type="InterPro" id="IPR027417">
    <property type="entry name" value="P-loop_NTPase"/>
</dbReference>
<dbReference type="CDD" id="cd16268">
    <property type="entry name" value="EF2_II"/>
    <property type="match status" value="1"/>
</dbReference>
<keyword evidence="5 10" id="KW-0547">Nucleotide-binding</keyword>
<evidence type="ECO:0000256" key="4">
    <source>
        <dbReference type="ARBA" id="ARBA00022490"/>
    </source>
</evidence>
<dbReference type="GO" id="GO:0005829">
    <property type="term" value="C:cytosol"/>
    <property type="evidence" value="ECO:0007669"/>
    <property type="project" value="TreeGrafter"/>
</dbReference>
<dbReference type="PROSITE" id="PS00301">
    <property type="entry name" value="G_TR_1"/>
    <property type="match status" value="1"/>
</dbReference>
<dbReference type="SUPFAM" id="SSF54211">
    <property type="entry name" value="Ribosomal protein S5 domain 2-like"/>
    <property type="match status" value="1"/>
</dbReference>